<sequence length="290" mass="32791">MKEIASPGRTKMLLEKYGFSFKKSLGQNFLIDTNVLRTAVKAAEVDETTGVIEVGPGIGALTEQLAKQAGRIVAFEIDQRLLPILQESLQPYDNVRIIHQDVLKVNLKEVVETYFEGMGKIKVVANLPYYVTTPILFHFIESGLRFEHMVLMVQREVADRLTAKAGSKDYGSLTVCVQYYAEPQLIKVVPKTVFVPKPKVDSALVKLTLRTEPPVQVADETLFFKTVRACFHQRRKTLLNNLLHQLIDKKRKTELLKVLDELGIAPTRRGETLTIDEFARLANRLQTLVD</sequence>
<evidence type="ECO:0000256" key="5">
    <source>
        <dbReference type="ARBA" id="ARBA00022691"/>
    </source>
</evidence>
<accession>A0ABU0CW27</accession>
<organism evidence="10 11">
    <name type="scientific">Caldalkalibacillus uzonensis</name>
    <dbReference type="NCBI Taxonomy" id="353224"/>
    <lineage>
        <taxon>Bacteria</taxon>
        <taxon>Bacillati</taxon>
        <taxon>Bacillota</taxon>
        <taxon>Bacilli</taxon>
        <taxon>Bacillales</taxon>
        <taxon>Bacillaceae</taxon>
        <taxon>Caldalkalibacillus</taxon>
    </lineage>
</organism>
<evidence type="ECO:0000256" key="8">
    <source>
        <dbReference type="PROSITE-ProRule" id="PRU01026"/>
    </source>
</evidence>
<feature type="binding site" evidence="7 8">
    <location>
        <position position="126"/>
    </location>
    <ligand>
        <name>S-adenosyl-L-methionine</name>
        <dbReference type="ChEBI" id="CHEBI:59789"/>
    </ligand>
</feature>
<dbReference type="NCBIfam" id="TIGR00755">
    <property type="entry name" value="ksgA"/>
    <property type="match status" value="1"/>
</dbReference>
<dbReference type="Gene3D" id="3.40.50.150">
    <property type="entry name" value="Vaccinia Virus protein VP39"/>
    <property type="match status" value="1"/>
</dbReference>
<evidence type="ECO:0000256" key="6">
    <source>
        <dbReference type="ARBA" id="ARBA00022884"/>
    </source>
</evidence>
<keyword evidence="6 7" id="KW-0694">RNA-binding</keyword>
<protein>
    <recommendedName>
        <fullName evidence="7">Ribosomal RNA small subunit methyltransferase A</fullName>
        <ecNumber evidence="7">2.1.1.182</ecNumber>
    </recommendedName>
    <alternativeName>
        <fullName evidence="7">16S rRNA (adenine(1518)-N(6)/adenine(1519)-N(6))-dimethyltransferase</fullName>
    </alternativeName>
    <alternativeName>
        <fullName evidence="7">16S rRNA dimethyladenosine transferase</fullName>
    </alternativeName>
    <alternativeName>
        <fullName evidence="7">16S rRNA dimethylase</fullName>
    </alternativeName>
    <alternativeName>
        <fullName evidence="7">S-adenosylmethionine-6-N', N'-adenosyl(rRNA) dimethyltransferase</fullName>
    </alternativeName>
</protein>
<comment type="function">
    <text evidence="7">Specifically dimethylates two adjacent adenosines (A1518 and A1519) in the loop of a conserved hairpin near the 3'-end of 16S rRNA in the 30S particle. May play a critical role in biogenesis of 30S subunits.</text>
</comment>
<dbReference type="EC" id="2.1.1.182" evidence="7"/>
<keyword evidence="1 7" id="KW-0963">Cytoplasm</keyword>
<feature type="binding site" evidence="7 8">
    <location>
        <position position="101"/>
    </location>
    <ligand>
        <name>S-adenosyl-L-methionine</name>
        <dbReference type="ChEBI" id="CHEBI:59789"/>
    </ligand>
</feature>
<comment type="catalytic activity">
    <reaction evidence="7">
        <text>adenosine(1518)/adenosine(1519) in 16S rRNA + 4 S-adenosyl-L-methionine = N(6)-dimethyladenosine(1518)/N(6)-dimethyladenosine(1519) in 16S rRNA + 4 S-adenosyl-L-homocysteine + 4 H(+)</text>
        <dbReference type="Rhea" id="RHEA:19609"/>
        <dbReference type="Rhea" id="RHEA-COMP:10232"/>
        <dbReference type="Rhea" id="RHEA-COMP:10233"/>
        <dbReference type="ChEBI" id="CHEBI:15378"/>
        <dbReference type="ChEBI" id="CHEBI:57856"/>
        <dbReference type="ChEBI" id="CHEBI:59789"/>
        <dbReference type="ChEBI" id="CHEBI:74411"/>
        <dbReference type="ChEBI" id="CHEBI:74493"/>
        <dbReference type="EC" id="2.1.1.182"/>
    </reaction>
</comment>
<dbReference type="SUPFAM" id="SSF53335">
    <property type="entry name" value="S-adenosyl-L-methionine-dependent methyltransferases"/>
    <property type="match status" value="1"/>
</dbReference>
<dbReference type="GO" id="GO:0052908">
    <property type="term" value="F:16S rRNA (adenine(1518)-N(6)/adenine(1519)-N(6))-dimethyltransferase activity"/>
    <property type="evidence" value="ECO:0007669"/>
    <property type="project" value="UniProtKB-EC"/>
</dbReference>
<dbReference type="Gene3D" id="1.10.8.100">
    <property type="entry name" value="Ribosomal RNA adenine dimethylase-like, domain 2"/>
    <property type="match status" value="1"/>
</dbReference>
<dbReference type="PANTHER" id="PTHR11727:SF7">
    <property type="entry name" value="DIMETHYLADENOSINE TRANSFERASE-RELATED"/>
    <property type="match status" value="1"/>
</dbReference>
<evidence type="ECO:0000256" key="3">
    <source>
        <dbReference type="ARBA" id="ARBA00022603"/>
    </source>
</evidence>
<evidence type="ECO:0000259" key="9">
    <source>
        <dbReference type="SMART" id="SM00650"/>
    </source>
</evidence>
<dbReference type="CDD" id="cd02440">
    <property type="entry name" value="AdoMet_MTases"/>
    <property type="match status" value="1"/>
</dbReference>
<evidence type="ECO:0000256" key="1">
    <source>
        <dbReference type="ARBA" id="ARBA00022490"/>
    </source>
</evidence>
<dbReference type="InterPro" id="IPR029063">
    <property type="entry name" value="SAM-dependent_MTases_sf"/>
</dbReference>
<dbReference type="HAMAP" id="MF_00607">
    <property type="entry name" value="16SrRNA_methyltr_A"/>
    <property type="match status" value="1"/>
</dbReference>
<dbReference type="PROSITE" id="PS01131">
    <property type="entry name" value="RRNA_A_DIMETH"/>
    <property type="match status" value="1"/>
</dbReference>
<dbReference type="PANTHER" id="PTHR11727">
    <property type="entry name" value="DIMETHYLADENOSINE TRANSFERASE"/>
    <property type="match status" value="1"/>
</dbReference>
<dbReference type="PROSITE" id="PS51689">
    <property type="entry name" value="SAM_RNA_A_N6_MT"/>
    <property type="match status" value="1"/>
</dbReference>
<keyword evidence="3 7" id="KW-0489">Methyltransferase</keyword>
<dbReference type="InterPro" id="IPR020598">
    <property type="entry name" value="rRNA_Ade_methylase_Trfase_N"/>
</dbReference>
<dbReference type="Proteomes" id="UP001232445">
    <property type="component" value="Unassembled WGS sequence"/>
</dbReference>
<feature type="binding site" evidence="7 8">
    <location>
        <position position="30"/>
    </location>
    <ligand>
        <name>S-adenosyl-L-methionine</name>
        <dbReference type="ChEBI" id="CHEBI:59789"/>
    </ligand>
</feature>
<feature type="domain" description="Ribosomal RNA adenine methylase transferase N-terminal" evidence="9">
    <location>
        <begin position="35"/>
        <end position="211"/>
    </location>
</feature>
<feature type="binding site" evidence="7 8">
    <location>
        <position position="55"/>
    </location>
    <ligand>
        <name>S-adenosyl-L-methionine</name>
        <dbReference type="ChEBI" id="CHEBI:59789"/>
    </ligand>
</feature>
<evidence type="ECO:0000313" key="11">
    <source>
        <dbReference type="Proteomes" id="UP001232445"/>
    </source>
</evidence>
<reference evidence="10 11" key="1">
    <citation type="submission" date="2023-07" db="EMBL/GenBank/DDBJ databases">
        <title>Genomic Encyclopedia of Type Strains, Phase IV (KMG-IV): sequencing the most valuable type-strain genomes for metagenomic binning, comparative biology and taxonomic classification.</title>
        <authorList>
            <person name="Goeker M."/>
        </authorList>
    </citation>
    <scope>NUCLEOTIDE SEQUENCE [LARGE SCALE GENOMIC DNA]</scope>
    <source>
        <strain evidence="10 11">DSM 17740</strain>
    </source>
</reference>
<comment type="similarity">
    <text evidence="7">Belongs to the class I-like SAM-binding methyltransferase superfamily. rRNA adenine N(6)-methyltransferase family. RsmA subfamily.</text>
</comment>
<dbReference type="SMART" id="SM00650">
    <property type="entry name" value="rADc"/>
    <property type="match status" value="1"/>
</dbReference>
<dbReference type="InterPro" id="IPR020596">
    <property type="entry name" value="rRNA_Ade_Mease_Trfase_CS"/>
</dbReference>
<comment type="caution">
    <text evidence="10">The sequence shown here is derived from an EMBL/GenBank/DDBJ whole genome shotgun (WGS) entry which is preliminary data.</text>
</comment>
<keyword evidence="11" id="KW-1185">Reference proteome</keyword>
<evidence type="ECO:0000256" key="2">
    <source>
        <dbReference type="ARBA" id="ARBA00022552"/>
    </source>
</evidence>
<feature type="binding site" evidence="7 8">
    <location>
        <position position="28"/>
    </location>
    <ligand>
        <name>S-adenosyl-L-methionine</name>
        <dbReference type="ChEBI" id="CHEBI:59789"/>
    </ligand>
</feature>
<keyword evidence="4 7" id="KW-0808">Transferase</keyword>
<feature type="binding site" evidence="7 8">
    <location>
        <position position="76"/>
    </location>
    <ligand>
        <name>S-adenosyl-L-methionine</name>
        <dbReference type="ChEBI" id="CHEBI:59789"/>
    </ligand>
</feature>
<proteinExistence type="inferred from homology"/>
<evidence type="ECO:0000256" key="4">
    <source>
        <dbReference type="ARBA" id="ARBA00022679"/>
    </source>
</evidence>
<dbReference type="InterPro" id="IPR023165">
    <property type="entry name" value="rRNA_Ade_diMease-like_C"/>
</dbReference>
<dbReference type="InterPro" id="IPR001737">
    <property type="entry name" value="KsgA/Erm"/>
</dbReference>
<dbReference type="Pfam" id="PF00398">
    <property type="entry name" value="RrnaAD"/>
    <property type="match status" value="1"/>
</dbReference>
<evidence type="ECO:0000313" key="10">
    <source>
        <dbReference type="EMBL" id="MDQ0340628.1"/>
    </source>
</evidence>
<keyword evidence="5 7" id="KW-0949">S-adenosyl-L-methionine</keyword>
<keyword evidence="2 7" id="KW-0698">rRNA processing</keyword>
<dbReference type="InterPro" id="IPR011530">
    <property type="entry name" value="rRNA_adenine_dimethylase"/>
</dbReference>
<dbReference type="EMBL" id="JAUSUQ010000016">
    <property type="protein sequence ID" value="MDQ0340628.1"/>
    <property type="molecule type" value="Genomic_DNA"/>
</dbReference>
<name>A0ABU0CW27_9BACI</name>
<comment type="subcellular location">
    <subcellularLocation>
        <location evidence="7">Cytoplasm</location>
    </subcellularLocation>
</comment>
<gene>
    <name evidence="7" type="primary">rsmA</name>
    <name evidence="7" type="synonym">ksgA</name>
    <name evidence="10" type="ORF">J2S00_003452</name>
</gene>
<evidence type="ECO:0000256" key="7">
    <source>
        <dbReference type="HAMAP-Rule" id="MF_00607"/>
    </source>
</evidence>